<dbReference type="Gene3D" id="3.90.850.10">
    <property type="entry name" value="Fumarylacetoacetase-like, C-terminal domain"/>
    <property type="match status" value="1"/>
</dbReference>
<feature type="binding site" evidence="14">
    <location>
        <position position="153"/>
    </location>
    <ligand>
        <name>Ca(2+)</name>
        <dbReference type="ChEBI" id="CHEBI:29108"/>
    </ligand>
</feature>
<dbReference type="Gene3D" id="2.30.30.230">
    <property type="entry name" value="Fumarylacetoacetase, N-terminal domain"/>
    <property type="match status" value="1"/>
</dbReference>
<dbReference type="AlphaFoldDB" id="B0VPW1"/>
<comment type="cofactor">
    <cofactor evidence="1 14">
        <name>Ca(2+)</name>
        <dbReference type="ChEBI" id="CHEBI:29108"/>
    </cofactor>
</comment>
<keyword evidence="11" id="KW-0585">Phenylalanine catabolism</keyword>
<evidence type="ECO:0000256" key="12">
    <source>
        <dbReference type="PIRSR" id="PIRSR605959-1"/>
    </source>
</evidence>
<evidence type="ECO:0000256" key="2">
    <source>
        <dbReference type="ARBA" id="ARBA00001946"/>
    </source>
</evidence>
<feature type="binding site" evidence="13">
    <location>
        <position position="155"/>
    </location>
    <ligand>
        <name>substrate</name>
    </ligand>
</feature>
<feature type="binding site" evidence="14">
    <location>
        <position position="280"/>
    </location>
    <ligand>
        <name>Mg(2+)</name>
        <dbReference type="ChEBI" id="CHEBI:18420"/>
    </ligand>
</feature>
<name>B0VPW1_ACIBS</name>
<evidence type="ECO:0000256" key="5">
    <source>
        <dbReference type="ARBA" id="ARBA00012094"/>
    </source>
</evidence>
<feature type="binding site" evidence="14">
    <location>
        <position position="226"/>
    </location>
    <ligand>
        <name>Ca(2+)</name>
        <dbReference type="ChEBI" id="CHEBI:29108"/>
    </ligand>
</feature>
<keyword evidence="10" id="KW-0828">Tyrosine catabolism</keyword>
<dbReference type="GO" id="GO:0006572">
    <property type="term" value="P:L-tyrosine catabolic process"/>
    <property type="evidence" value="ECO:0007669"/>
    <property type="project" value="UniProtKB-KW"/>
</dbReference>
<dbReference type="InterPro" id="IPR005959">
    <property type="entry name" value="Fumarylacetoacetase"/>
</dbReference>
<proteinExistence type="inferred from homology"/>
<feature type="binding site" evidence="14">
    <location>
        <position position="284"/>
    </location>
    <ligand>
        <name>Mg(2+)</name>
        <dbReference type="ChEBI" id="CHEBI:18420"/>
    </ligand>
</feature>
<dbReference type="SUPFAM" id="SSF63433">
    <property type="entry name" value="Fumarylacetoacetate hydrolase, FAH, N-terminal domain"/>
    <property type="match status" value="1"/>
</dbReference>
<dbReference type="InterPro" id="IPR036663">
    <property type="entry name" value="Fumarylacetoacetase_C_sf"/>
</dbReference>
<dbReference type="InterPro" id="IPR036462">
    <property type="entry name" value="Fumarylacetoacetase_N_sf"/>
</dbReference>
<evidence type="ECO:0000259" key="16">
    <source>
        <dbReference type="Pfam" id="PF09298"/>
    </source>
</evidence>
<feature type="binding site" evidence="14">
    <location>
        <position position="260"/>
    </location>
    <ligand>
        <name>Ca(2+)</name>
        <dbReference type="ChEBI" id="CHEBI:29108"/>
    </ligand>
</feature>
<dbReference type="FunFam" id="3.90.850.10:FF:000004">
    <property type="entry name" value="Fumarylacetoacetase"/>
    <property type="match status" value="1"/>
</dbReference>
<dbReference type="PANTHER" id="PTHR43069:SF2">
    <property type="entry name" value="FUMARYLACETOACETASE"/>
    <property type="match status" value="1"/>
</dbReference>
<evidence type="ECO:0000256" key="13">
    <source>
        <dbReference type="PIRSR" id="PIRSR605959-2"/>
    </source>
</evidence>
<feature type="active site" description="Proton acceptor" evidence="12">
    <location>
        <position position="160"/>
    </location>
</feature>
<keyword evidence="8 14" id="KW-0106">Calcium</keyword>
<evidence type="ECO:0000313" key="17">
    <source>
        <dbReference type="EMBL" id="CAP02852.1"/>
    </source>
</evidence>
<dbReference type="UniPathway" id="UPA00139">
    <property type="reaction ID" value="UER00341"/>
</dbReference>
<evidence type="ECO:0000256" key="11">
    <source>
        <dbReference type="ARBA" id="ARBA00023232"/>
    </source>
</evidence>
<dbReference type="GO" id="GO:1902000">
    <property type="term" value="P:homogentisate catabolic process"/>
    <property type="evidence" value="ECO:0007669"/>
    <property type="project" value="TreeGrafter"/>
</dbReference>
<evidence type="ECO:0000256" key="7">
    <source>
        <dbReference type="ARBA" id="ARBA00022801"/>
    </source>
</evidence>
<dbReference type="Proteomes" id="UP000001741">
    <property type="component" value="Chromosome"/>
</dbReference>
<feature type="binding site" evidence="14">
    <location>
        <position position="260"/>
    </location>
    <ligand>
        <name>Mg(2+)</name>
        <dbReference type="ChEBI" id="CHEBI:18420"/>
    </ligand>
</feature>
<evidence type="ECO:0000256" key="6">
    <source>
        <dbReference type="ARBA" id="ARBA00022723"/>
    </source>
</evidence>
<evidence type="ECO:0000256" key="9">
    <source>
        <dbReference type="ARBA" id="ARBA00022842"/>
    </source>
</evidence>
<accession>B0VPW1</accession>
<organism evidence="17 18">
    <name type="scientific">Acinetobacter baumannii (strain SDF)</name>
    <dbReference type="NCBI Taxonomy" id="509170"/>
    <lineage>
        <taxon>Bacteria</taxon>
        <taxon>Pseudomonadati</taxon>
        <taxon>Pseudomonadota</taxon>
        <taxon>Gammaproteobacteria</taxon>
        <taxon>Moraxellales</taxon>
        <taxon>Moraxellaceae</taxon>
        <taxon>Acinetobacter</taxon>
        <taxon>Acinetobacter calcoaceticus/baumannii complex</taxon>
    </lineage>
</organism>
<reference evidence="17 18" key="1">
    <citation type="journal article" date="2008" name="PLoS ONE">
        <title>Comparative analysis of Acinetobacters: three genomes for three lifestyles.</title>
        <authorList>
            <person name="Vallenet D."/>
            <person name="Nordmann P."/>
            <person name="Barbe V."/>
            <person name="Poirel L."/>
            <person name="Mangenot S."/>
            <person name="Bataille E."/>
            <person name="Dossat C."/>
            <person name="Gas S."/>
            <person name="Kreimeyer A."/>
            <person name="Lenoble P."/>
            <person name="Oztas S."/>
            <person name="Poulain J."/>
            <person name="Segurens B."/>
            <person name="Robert C."/>
            <person name="Abergel C."/>
            <person name="Claverie J.M."/>
            <person name="Raoult D."/>
            <person name="Medigue C."/>
            <person name="Weissenbach J."/>
            <person name="Cruveiller S."/>
        </authorList>
    </citation>
    <scope>NUCLEOTIDE SEQUENCE [LARGE SCALE GENOMIC DNA]</scope>
    <source>
        <strain evidence="17 18">SDF</strain>
    </source>
</reference>
<evidence type="ECO:0000313" key="18">
    <source>
        <dbReference type="Proteomes" id="UP000001741"/>
    </source>
</evidence>
<dbReference type="Pfam" id="PF09298">
    <property type="entry name" value="FAA_hydrolase_N"/>
    <property type="match status" value="1"/>
</dbReference>
<dbReference type="InterPro" id="IPR011234">
    <property type="entry name" value="Fumarylacetoacetase-like_C"/>
</dbReference>
<dbReference type="GO" id="GO:0004334">
    <property type="term" value="F:fumarylacetoacetase activity"/>
    <property type="evidence" value="ECO:0007669"/>
    <property type="project" value="UniProtKB-EC"/>
</dbReference>
<dbReference type="Pfam" id="PF01557">
    <property type="entry name" value="FAA_hydrolase"/>
    <property type="match status" value="1"/>
</dbReference>
<dbReference type="GO" id="GO:0046872">
    <property type="term" value="F:metal ion binding"/>
    <property type="evidence" value="ECO:0007669"/>
    <property type="project" value="UniProtKB-KW"/>
</dbReference>
<feature type="binding site" evidence="13">
    <location>
        <position position="377"/>
    </location>
    <ligand>
        <name>substrate</name>
    </ligand>
</feature>
<dbReference type="SUPFAM" id="SSF56529">
    <property type="entry name" value="FAH"/>
    <property type="match status" value="1"/>
</dbReference>
<sequence>MSSSVPRPNFYLYKTRDEDKEAKMEQKLNSFIEVSPQSDFTIHNLPYGIFSRTAEGERQVGVAIGDWVIDLAALEKHGLLKLSDQDTYFNQPTLNKFIQSGKANWSKVRKTLQSLLSVDNLTLQENEALRQEVLVKQDSVTLHLPLQVSGYTDFYSSKEHATNVGCMFRAPKNALLPNWTELPVGYNGRASSVVVSGTQVVRPSGQIKHPNEERPVFSVTRKLDFELETAFVIGKPTELGQPISIENAWDHIFGMVLLNDWSARDIQQWEYVPLGPFNSKSFASAISPWVVTLEALEPFKVEGPKQEPKPLAYLQENIANSYDINLSVEIQSPKSTQPDVICRTNFKYMYWSMAQQLTHHTIGGCNVQVGDLMGSGTISGSTPDSYGSLLELTWNTTKPLTLANGETRGFLQDGDTLIMKGHCEKNGIRIGFGEVRNTVLPALTFDFAETSEPNYEAV</sequence>
<comment type="cofactor">
    <cofactor evidence="2 14">
        <name>Mg(2+)</name>
        <dbReference type="ChEBI" id="CHEBI:18420"/>
    </cofactor>
</comment>
<dbReference type="KEGG" id="abm:ABSDF3593"/>
<dbReference type="GO" id="GO:0006559">
    <property type="term" value="P:L-phenylalanine catabolic process"/>
    <property type="evidence" value="ECO:0007669"/>
    <property type="project" value="UniProtKB-UniPathway"/>
</dbReference>
<feature type="binding site" evidence="13">
    <location>
        <position position="169"/>
    </location>
    <ligand>
        <name>substrate</name>
    </ligand>
</feature>
<keyword evidence="9 14" id="KW-0460">Magnesium</keyword>
<evidence type="ECO:0000256" key="4">
    <source>
        <dbReference type="ARBA" id="ARBA00010211"/>
    </source>
</evidence>
<feature type="binding site" evidence="13">
    <location>
        <position position="267"/>
    </location>
    <ligand>
        <name>substrate</name>
    </ligand>
</feature>
<evidence type="ECO:0000256" key="14">
    <source>
        <dbReference type="PIRSR" id="PIRSR605959-3"/>
    </source>
</evidence>
<protein>
    <recommendedName>
        <fullName evidence="5">fumarylacetoacetase</fullName>
        <ecNumber evidence="5">3.7.1.2</ecNumber>
    </recommendedName>
</protein>
<feature type="domain" description="Fumarylacetoacetase-like C-terminal" evidence="15">
    <location>
        <begin position="152"/>
        <end position="439"/>
    </location>
</feature>
<dbReference type="EC" id="3.7.1.2" evidence="5"/>
<feature type="domain" description="Fumarylacetoacetase N-terminal" evidence="16">
    <location>
        <begin position="43"/>
        <end position="145"/>
    </location>
</feature>
<dbReference type="EMBL" id="CU468230">
    <property type="protein sequence ID" value="CAP02852.1"/>
    <property type="molecule type" value="Genomic_DNA"/>
</dbReference>
<keyword evidence="7 17" id="KW-0378">Hydrolase</keyword>
<evidence type="ECO:0000259" key="15">
    <source>
        <dbReference type="Pfam" id="PF01557"/>
    </source>
</evidence>
<feature type="binding site" evidence="14">
    <location>
        <position position="228"/>
    </location>
    <ligand>
        <name>Ca(2+)</name>
        <dbReference type="ChEBI" id="CHEBI:29108"/>
    </ligand>
</feature>
<evidence type="ECO:0000256" key="8">
    <source>
        <dbReference type="ARBA" id="ARBA00022837"/>
    </source>
</evidence>
<comment type="similarity">
    <text evidence="4">Belongs to the FAH family.</text>
</comment>
<evidence type="ECO:0000256" key="1">
    <source>
        <dbReference type="ARBA" id="ARBA00001913"/>
    </source>
</evidence>
<evidence type="ECO:0000256" key="3">
    <source>
        <dbReference type="ARBA" id="ARBA00004782"/>
    </source>
</evidence>
<dbReference type="InterPro" id="IPR015377">
    <property type="entry name" value="Fumarylacetoacetase_N"/>
</dbReference>
<dbReference type="HOGENOM" id="CLU_026207_2_0_6"/>
<evidence type="ECO:0000256" key="10">
    <source>
        <dbReference type="ARBA" id="ARBA00022878"/>
    </source>
</evidence>
<comment type="pathway">
    <text evidence="3">Amino-acid degradation; L-phenylalanine degradation; acetoacetate and fumarate from L-phenylalanine: step 6/6.</text>
</comment>
<feature type="binding site" evidence="13">
    <location>
        <position position="271"/>
    </location>
    <ligand>
        <name>substrate</name>
    </ligand>
</feature>
<gene>
    <name evidence="17" type="primary">hmgB</name>
    <name evidence="17" type="ordered locus">ABSDF3593</name>
</gene>
<dbReference type="NCBIfam" id="TIGR01266">
    <property type="entry name" value="fum_ac_acetase"/>
    <property type="match status" value="1"/>
</dbReference>
<keyword evidence="6 14" id="KW-0479">Metal-binding</keyword>
<dbReference type="PANTHER" id="PTHR43069">
    <property type="entry name" value="FUMARYLACETOACETASE"/>
    <property type="match status" value="1"/>
</dbReference>